<feature type="transmembrane region" description="Helical" evidence="9">
    <location>
        <begin position="325"/>
        <end position="345"/>
    </location>
</feature>
<feature type="transmembrane region" description="Helical" evidence="9">
    <location>
        <begin position="129"/>
        <end position="150"/>
    </location>
</feature>
<evidence type="ECO:0000256" key="9">
    <source>
        <dbReference type="SAM" id="Phobius"/>
    </source>
</evidence>
<keyword evidence="7 9" id="KW-0472">Membrane</keyword>
<keyword evidence="2" id="KW-0813">Transport</keyword>
<comment type="subcellular location">
    <subcellularLocation>
        <location evidence="1">Cell membrane</location>
        <topology evidence="1">Multi-pass membrane protein</topology>
    </subcellularLocation>
</comment>
<dbReference type="PANTHER" id="PTHR33281">
    <property type="entry name" value="UPF0187 PROTEIN YNEE"/>
    <property type="match status" value="1"/>
</dbReference>
<evidence type="ECO:0000256" key="4">
    <source>
        <dbReference type="ARBA" id="ARBA00022692"/>
    </source>
</evidence>
<protein>
    <submittedName>
        <fullName evidence="10">Uncharacterized protein</fullName>
    </submittedName>
</protein>
<dbReference type="Pfam" id="PF25539">
    <property type="entry name" value="Bestrophin_2"/>
    <property type="match status" value="1"/>
</dbReference>
<feature type="region of interest" description="Disordered" evidence="8">
    <location>
        <begin position="400"/>
        <end position="426"/>
    </location>
</feature>
<keyword evidence="5 9" id="KW-1133">Transmembrane helix</keyword>
<evidence type="ECO:0000313" key="10">
    <source>
        <dbReference type="EMBL" id="KAK9902842.1"/>
    </source>
</evidence>
<dbReference type="Proteomes" id="UP001491310">
    <property type="component" value="Unassembled WGS sequence"/>
</dbReference>
<evidence type="ECO:0000313" key="11">
    <source>
        <dbReference type="Proteomes" id="UP001491310"/>
    </source>
</evidence>
<dbReference type="InterPro" id="IPR044669">
    <property type="entry name" value="YneE/VCCN1/2-like"/>
</dbReference>
<dbReference type="PANTHER" id="PTHR33281:SF19">
    <property type="entry name" value="VOLTAGE-DEPENDENT ANION CHANNEL-FORMING PROTEIN YNEE"/>
    <property type="match status" value="1"/>
</dbReference>
<keyword evidence="3" id="KW-1003">Cell membrane</keyword>
<accession>A0ABR2YDI4</accession>
<evidence type="ECO:0000256" key="2">
    <source>
        <dbReference type="ARBA" id="ARBA00022448"/>
    </source>
</evidence>
<keyword evidence="6" id="KW-0406">Ion transport</keyword>
<proteinExistence type="predicted"/>
<sequence length="444" mass="48759">MLPRPITFENSWVTCGDWRWAIQIWDASVEMDENRQAQVKATKLLQPLLDSTQAAKASNGTHSSDSAPSAHRLPVTFRAAAFALNALQHPTPKGGEGVQRMVEAREHGTGLTAKYWAFIFSLSGRALPVWPLVLYMVYSAVVTTLVILFVPNYQNLTELKALQFPIQTLGLALFLLLTFRTNSSYDRWWEGRKLWDGINSKCLDIQRMALGWVAPKDRDSASQLIRYTIAFTVAGKKYLRSEAGYEELRGILSDAELDELSSSHNIPFHVILRLTEITNTASKVLPPAVANGLDGVVRGMAQDLNSCMRIFTTPMPFAYIVHLRSFMVLWLMGLPFAFVVSLSWWNLIVCAVVGYELLGFEEIGIEIEAPFGYDYNDIPVDKITGDLFKQLANSLTALGATEAHPGPPAPPPHPSPRPTNAAAAAATSALGDATLAAAPANMAT</sequence>
<gene>
    <name evidence="10" type="ORF">WJX75_008328</name>
</gene>
<keyword evidence="4 9" id="KW-0812">Transmembrane</keyword>
<evidence type="ECO:0000256" key="6">
    <source>
        <dbReference type="ARBA" id="ARBA00023065"/>
    </source>
</evidence>
<evidence type="ECO:0000256" key="7">
    <source>
        <dbReference type="ARBA" id="ARBA00023136"/>
    </source>
</evidence>
<evidence type="ECO:0000256" key="5">
    <source>
        <dbReference type="ARBA" id="ARBA00022989"/>
    </source>
</evidence>
<reference evidence="10 11" key="1">
    <citation type="journal article" date="2024" name="Nat. Commun.">
        <title>Phylogenomics reveals the evolutionary origins of lichenization in chlorophyte algae.</title>
        <authorList>
            <person name="Puginier C."/>
            <person name="Libourel C."/>
            <person name="Otte J."/>
            <person name="Skaloud P."/>
            <person name="Haon M."/>
            <person name="Grisel S."/>
            <person name="Petersen M."/>
            <person name="Berrin J.G."/>
            <person name="Delaux P.M."/>
            <person name="Dal Grande F."/>
            <person name="Keller J."/>
        </authorList>
    </citation>
    <scope>NUCLEOTIDE SEQUENCE [LARGE SCALE GENOMIC DNA]</scope>
    <source>
        <strain evidence="10 11">SAG 216-7</strain>
    </source>
</reference>
<feature type="compositionally biased region" description="Pro residues" evidence="8">
    <location>
        <begin position="405"/>
        <end position="417"/>
    </location>
</feature>
<organism evidence="10 11">
    <name type="scientific">Coccomyxa subellipsoidea</name>
    <dbReference type="NCBI Taxonomy" id="248742"/>
    <lineage>
        <taxon>Eukaryota</taxon>
        <taxon>Viridiplantae</taxon>
        <taxon>Chlorophyta</taxon>
        <taxon>core chlorophytes</taxon>
        <taxon>Trebouxiophyceae</taxon>
        <taxon>Trebouxiophyceae incertae sedis</taxon>
        <taxon>Coccomyxaceae</taxon>
        <taxon>Coccomyxa</taxon>
    </lineage>
</organism>
<name>A0ABR2YDI4_9CHLO</name>
<evidence type="ECO:0000256" key="3">
    <source>
        <dbReference type="ARBA" id="ARBA00022475"/>
    </source>
</evidence>
<evidence type="ECO:0000256" key="1">
    <source>
        <dbReference type="ARBA" id="ARBA00004651"/>
    </source>
</evidence>
<keyword evidence="11" id="KW-1185">Reference proteome</keyword>
<comment type="caution">
    <text evidence="10">The sequence shown here is derived from an EMBL/GenBank/DDBJ whole genome shotgun (WGS) entry which is preliminary data.</text>
</comment>
<evidence type="ECO:0000256" key="8">
    <source>
        <dbReference type="SAM" id="MobiDB-lite"/>
    </source>
</evidence>
<dbReference type="EMBL" id="JALJOT010000015">
    <property type="protein sequence ID" value="KAK9902842.1"/>
    <property type="molecule type" value="Genomic_DNA"/>
</dbReference>